<reference evidence="3 4" key="1">
    <citation type="submission" date="2019-01" db="EMBL/GenBank/DDBJ databases">
        <title>Lacibacter sp. strain TTM-7.</title>
        <authorList>
            <person name="Chen W.-M."/>
        </authorList>
    </citation>
    <scope>NUCLEOTIDE SEQUENCE [LARGE SCALE GENOMIC DNA]</scope>
    <source>
        <strain evidence="3 4">TTM-7</strain>
    </source>
</reference>
<comment type="caution">
    <text evidence="3">The sequence shown here is derived from an EMBL/GenBank/DDBJ whole genome shotgun (WGS) entry which is preliminary data.</text>
</comment>
<feature type="domain" description="Phage head morphogenesis" evidence="1">
    <location>
        <begin position="137"/>
        <end position="212"/>
    </location>
</feature>
<dbReference type="RefSeq" id="WP_129132809.1">
    <property type="nucleotide sequence ID" value="NZ_SDHW01000009.1"/>
</dbReference>
<evidence type="ECO:0008006" key="5">
    <source>
        <dbReference type="Google" id="ProtNLM"/>
    </source>
</evidence>
<dbReference type="Proteomes" id="UP000290204">
    <property type="component" value="Unassembled WGS sequence"/>
</dbReference>
<name>A0A4Q1CDW4_9BACT</name>
<evidence type="ECO:0000313" key="3">
    <source>
        <dbReference type="EMBL" id="RXK57557.1"/>
    </source>
</evidence>
<evidence type="ECO:0000259" key="1">
    <source>
        <dbReference type="Pfam" id="PF04233"/>
    </source>
</evidence>
<keyword evidence="4" id="KW-1185">Reference proteome</keyword>
<sequence length="428" mass="48724">MYKQLTASYGSVCPNCGGHISLPSLADNGGPYDAILDQLAADLWERKVKTGTIPKELFEQTSKDILKTIDEGLGGKAFDITDGRNTLKAYYQQNLSAFSAAKSYTEMLHMRSLMADAADFTDFRNKCLDAGIQFNQTWLKTEYETFTAAAQMGKQYDDFVKNGIDVLEFTTVGDDRVRPAHAELDGLTFRIDAPYVKQIWPPLDWACRCHLIPGIDAKITDDATAGRMVKDAVRNPLFKQHAGIDKVVVSNDHPYFNAAPKELTATKNYGLPSVKHQYNQNSFPARIEMASEQEYRAWWKDQVNIERSDNFVLKDKTGVHILFDSPETPGNNKAITSYFKEHILKNSNEERWMYAANLTEIITKPDELWSVRRSGNKIARHYIKYYNDAPILVMVEDKEGVMTAQTMYELTEERATEFRRGELLYINR</sequence>
<dbReference type="Pfam" id="PF04233">
    <property type="entry name" value="Phage_Mu_F"/>
    <property type="match status" value="1"/>
</dbReference>
<dbReference type="InterPro" id="IPR006528">
    <property type="entry name" value="Phage_head_morphogenesis_dom"/>
</dbReference>
<feature type="domain" description="Phage-Barnase-EndoU-ColicinE5/D-RelE like nuclease 2" evidence="2">
    <location>
        <begin position="330"/>
        <end position="425"/>
    </location>
</feature>
<accession>A0A4Q1CDW4</accession>
<dbReference type="NCBIfam" id="TIGR01641">
    <property type="entry name" value="phageSPP1_gp7"/>
    <property type="match status" value="1"/>
</dbReference>
<gene>
    <name evidence="3" type="ORF">ESA94_20375</name>
</gene>
<dbReference type="InterPro" id="IPR041110">
    <property type="entry name" value="PBECR2"/>
</dbReference>
<protein>
    <recommendedName>
        <fullName evidence="5">Phage head morphogenesis domain-containing protein</fullName>
    </recommendedName>
</protein>
<proteinExistence type="predicted"/>
<dbReference type="OrthoDB" id="9813502at2"/>
<evidence type="ECO:0000259" key="2">
    <source>
        <dbReference type="Pfam" id="PF18810"/>
    </source>
</evidence>
<dbReference type="Pfam" id="PF18810">
    <property type="entry name" value="PBECR2"/>
    <property type="match status" value="1"/>
</dbReference>
<dbReference type="AlphaFoldDB" id="A0A4Q1CDW4"/>
<organism evidence="3 4">
    <name type="scientific">Lacibacter luteus</name>
    <dbReference type="NCBI Taxonomy" id="2508719"/>
    <lineage>
        <taxon>Bacteria</taxon>
        <taxon>Pseudomonadati</taxon>
        <taxon>Bacteroidota</taxon>
        <taxon>Chitinophagia</taxon>
        <taxon>Chitinophagales</taxon>
        <taxon>Chitinophagaceae</taxon>
        <taxon>Lacibacter</taxon>
    </lineage>
</organism>
<dbReference type="EMBL" id="SDHW01000009">
    <property type="protein sequence ID" value="RXK57557.1"/>
    <property type="molecule type" value="Genomic_DNA"/>
</dbReference>
<evidence type="ECO:0000313" key="4">
    <source>
        <dbReference type="Proteomes" id="UP000290204"/>
    </source>
</evidence>